<feature type="compositionally biased region" description="Polar residues" evidence="1">
    <location>
        <begin position="232"/>
        <end position="243"/>
    </location>
</feature>
<dbReference type="SUPFAM" id="SSF103473">
    <property type="entry name" value="MFS general substrate transporter"/>
    <property type="match status" value="1"/>
</dbReference>
<feature type="transmembrane region" description="Helical" evidence="2">
    <location>
        <begin position="43"/>
        <end position="66"/>
    </location>
</feature>
<feature type="compositionally biased region" description="Basic residues" evidence="1">
    <location>
        <begin position="216"/>
        <end position="229"/>
    </location>
</feature>
<keyword evidence="2" id="KW-0472">Membrane</keyword>
<evidence type="ECO:0000313" key="4">
    <source>
        <dbReference type="Proteomes" id="UP000324800"/>
    </source>
</evidence>
<feature type="transmembrane region" description="Helical" evidence="2">
    <location>
        <begin position="167"/>
        <end position="186"/>
    </location>
</feature>
<evidence type="ECO:0008006" key="5">
    <source>
        <dbReference type="Google" id="ProtNLM"/>
    </source>
</evidence>
<protein>
    <recommendedName>
        <fullName evidence="5">Major facilitator superfamily (MFS) profile domain-containing protein</fullName>
    </recommendedName>
</protein>
<name>A0A5J4UZ17_9EUKA</name>
<reference evidence="3 4" key="1">
    <citation type="submission" date="2019-03" db="EMBL/GenBank/DDBJ databases">
        <title>Single cell metagenomics reveals metabolic interactions within the superorganism composed of flagellate Streblomastix strix and complex community of Bacteroidetes bacteria on its surface.</title>
        <authorList>
            <person name="Treitli S.C."/>
            <person name="Kolisko M."/>
            <person name="Husnik F."/>
            <person name="Keeling P."/>
            <person name="Hampl V."/>
        </authorList>
    </citation>
    <scope>NUCLEOTIDE SEQUENCE [LARGE SCALE GENOMIC DNA]</scope>
    <source>
        <strain evidence="3">ST1C</strain>
    </source>
</reference>
<comment type="caution">
    <text evidence="3">The sequence shown here is derived from an EMBL/GenBank/DDBJ whole genome shotgun (WGS) entry which is preliminary data.</text>
</comment>
<feature type="compositionally biased region" description="Basic and acidic residues" evidence="1">
    <location>
        <begin position="197"/>
        <end position="215"/>
    </location>
</feature>
<feature type="transmembrane region" description="Helical" evidence="2">
    <location>
        <begin position="73"/>
        <end position="97"/>
    </location>
</feature>
<evidence type="ECO:0000313" key="3">
    <source>
        <dbReference type="EMBL" id="KAA6375091.1"/>
    </source>
</evidence>
<evidence type="ECO:0000256" key="2">
    <source>
        <dbReference type="SAM" id="Phobius"/>
    </source>
</evidence>
<proteinExistence type="predicted"/>
<dbReference type="Proteomes" id="UP000324800">
    <property type="component" value="Unassembled WGS sequence"/>
</dbReference>
<evidence type="ECO:0000256" key="1">
    <source>
        <dbReference type="SAM" id="MobiDB-lite"/>
    </source>
</evidence>
<feature type="transmembrane region" description="Helical" evidence="2">
    <location>
        <begin position="103"/>
        <end position="122"/>
    </location>
</feature>
<dbReference type="InterPro" id="IPR036259">
    <property type="entry name" value="MFS_trans_sf"/>
</dbReference>
<dbReference type="EMBL" id="SNRW01011484">
    <property type="protein sequence ID" value="KAA6375091.1"/>
    <property type="molecule type" value="Genomic_DNA"/>
</dbReference>
<feature type="transmembrane region" description="Helical" evidence="2">
    <location>
        <begin position="12"/>
        <end position="31"/>
    </location>
</feature>
<gene>
    <name evidence="3" type="ORF">EZS28_029383</name>
</gene>
<accession>A0A5J4UZ17</accession>
<feature type="compositionally biased region" description="Acidic residues" evidence="1">
    <location>
        <begin position="265"/>
        <end position="277"/>
    </location>
</feature>
<feature type="region of interest" description="Disordered" evidence="1">
    <location>
        <begin position="197"/>
        <end position="283"/>
    </location>
</feature>
<feature type="transmembrane region" description="Helical" evidence="2">
    <location>
        <begin position="142"/>
        <end position="161"/>
    </location>
</feature>
<keyword evidence="2" id="KW-1133">Transmembrane helix</keyword>
<organism evidence="3 4">
    <name type="scientific">Streblomastix strix</name>
    <dbReference type="NCBI Taxonomy" id="222440"/>
    <lineage>
        <taxon>Eukaryota</taxon>
        <taxon>Metamonada</taxon>
        <taxon>Preaxostyla</taxon>
        <taxon>Oxymonadida</taxon>
        <taxon>Streblomastigidae</taxon>
        <taxon>Streblomastix</taxon>
    </lineage>
</organism>
<sequence>MFQIAKTPHYYAVVLSSVLNMCMVNFLASVFTSQVPQETARTFTGYAFAMAGVMQIVGSFTWGVVIDKKSKRASFFISALLIQLFIIFANTTLYIEFESTSRLVMFCLTFVVYGSVGSSNDINQFWLTWDTCNHNPVIFVQYARLLGGVSAGILSFTSAAGAPYPQYYIILMIAIGILYIVGVWNLDVHYAKMSKYTKKDEDEEKQKDFEGEQTKTRKKKGKKKKKTKKGIIQNQEYQSCQNKNAEEGRIEQEQKVQDKEKDINSENEENQINDDENSQIVQK</sequence>
<feature type="compositionally biased region" description="Basic and acidic residues" evidence="1">
    <location>
        <begin position="244"/>
        <end position="264"/>
    </location>
</feature>
<dbReference type="AlphaFoldDB" id="A0A5J4UZ17"/>
<keyword evidence="2" id="KW-0812">Transmembrane</keyword>